<dbReference type="GO" id="GO:0006154">
    <property type="term" value="P:adenosine catabolic process"/>
    <property type="evidence" value="ECO:0007669"/>
    <property type="project" value="TreeGrafter"/>
</dbReference>
<evidence type="ECO:0000256" key="3">
    <source>
        <dbReference type="ARBA" id="ARBA00012784"/>
    </source>
</evidence>
<keyword evidence="6" id="KW-0862">Zinc</keyword>
<evidence type="ECO:0000256" key="4">
    <source>
        <dbReference type="ARBA" id="ARBA00022723"/>
    </source>
</evidence>
<evidence type="ECO:0000313" key="8">
    <source>
        <dbReference type="EMBL" id="MBJ7537767.1"/>
    </source>
</evidence>
<evidence type="ECO:0000256" key="1">
    <source>
        <dbReference type="ARBA" id="ARBA00001947"/>
    </source>
</evidence>
<organism evidence="8 9">
    <name type="scientific">Marinomonas transparens</name>
    <dbReference type="NCBI Taxonomy" id="2795388"/>
    <lineage>
        <taxon>Bacteria</taxon>
        <taxon>Pseudomonadati</taxon>
        <taxon>Pseudomonadota</taxon>
        <taxon>Gammaproteobacteria</taxon>
        <taxon>Oceanospirillales</taxon>
        <taxon>Oceanospirillaceae</taxon>
        <taxon>Marinomonas</taxon>
    </lineage>
</organism>
<dbReference type="GO" id="GO:0046872">
    <property type="term" value="F:metal ion binding"/>
    <property type="evidence" value="ECO:0007669"/>
    <property type="project" value="UniProtKB-KW"/>
</dbReference>
<reference evidence="8" key="1">
    <citation type="submission" date="2020-12" db="EMBL/GenBank/DDBJ databases">
        <title>Marinomonas arctica sp. nov., a psychrotolerant bacterium isolated from the Arctic.</title>
        <authorList>
            <person name="Zhang Y."/>
        </authorList>
    </citation>
    <scope>NUCLEOTIDE SEQUENCE</scope>
    <source>
        <strain evidence="8">C1424</strain>
    </source>
</reference>
<dbReference type="GO" id="GO:0004000">
    <property type="term" value="F:adenosine deaminase activity"/>
    <property type="evidence" value="ECO:0007669"/>
    <property type="project" value="TreeGrafter"/>
</dbReference>
<evidence type="ECO:0000256" key="6">
    <source>
        <dbReference type="ARBA" id="ARBA00022833"/>
    </source>
</evidence>
<dbReference type="PANTHER" id="PTHR11409:SF43">
    <property type="entry name" value="ADENOSINE DEAMINASE"/>
    <property type="match status" value="1"/>
</dbReference>
<feature type="domain" description="Adenosine deaminase" evidence="7">
    <location>
        <begin position="10"/>
        <end position="321"/>
    </location>
</feature>
<accession>A0A934JSZ3</accession>
<dbReference type="Proteomes" id="UP000628710">
    <property type="component" value="Unassembled WGS sequence"/>
</dbReference>
<dbReference type="InterPro" id="IPR001365">
    <property type="entry name" value="A_deaminase_dom"/>
</dbReference>
<proteinExistence type="inferred from homology"/>
<dbReference type="InterPro" id="IPR032466">
    <property type="entry name" value="Metal_Hydrolase"/>
</dbReference>
<comment type="cofactor">
    <cofactor evidence="1">
        <name>Zn(2+)</name>
        <dbReference type="ChEBI" id="CHEBI:29105"/>
    </cofactor>
</comment>
<dbReference type="InterPro" id="IPR006330">
    <property type="entry name" value="Ado/ade_deaminase"/>
</dbReference>
<dbReference type="AlphaFoldDB" id="A0A934JSZ3"/>
<protein>
    <recommendedName>
        <fullName evidence="3">adenosine deaminase</fullName>
        <ecNumber evidence="3">3.5.4.4</ecNumber>
    </recommendedName>
</protein>
<evidence type="ECO:0000256" key="2">
    <source>
        <dbReference type="ARBA" id="ARBA00006676"/>
    </source>
</evidence>
<dbReference type="SUPFAM" id="SSF51556">
    <property type="entry name" value="Metallo-dependent hydrolases"/>
    <property type="match status" value="1"/>
</dbReference>
<sequence length="327" mass="36858">MVNSILDMKKGELHVHLNGLVSSEVVIKLLEKSAVDIPQSFDLKKDLNILEPAKNLTSYLKPWDVLRLIPKSRSDLTLIVFDSFENLRKSNVKFVEIRNSVLYIALLNNVNIEVAMSWLLDDISRASEYYKIKAGLILTVTRGKSSLEILRLLLNAYVKIGKPELIVGLDLAGDEALDYPNALPYEFIRAKTEFGLKITIHAGETGCFENIETAVNDFKADRIGHGTAAIKSQSTLELLREKDICVEVCLISNRLTNAVGEGELHPVIEFINHKVPFVICSDNPSIHASSLTDDYLEFYRETSSSQHLHDMYRNQKKYSFIKGLYGN</sequence>
<gene>
    <name evidence="8" type="ORF">I8J31_08800</name>
</gene>
<dbReference type="Pfam" id="PF00962">
    <property type="entry name" value="A_deaminase"/>
    <property type="match status" value="1"/>
</dbReference>
<comment type="similarity">
    <text evidence="2">Belongs to the metallo-dependent hydrolases superfamily. Adenosine and AMP deaminases family.</text>
</comment>
<dbReference type="EMBL" id="JAEMNX010000008">
    <property type="protein sequence ID" value="MBJ7537767.1"/>
    <property type="molecule type" value="Genomic_DNA"/>
</dbReference>
<evidence type="ECO:0000259" key="7">
    <source>
        <dbReference type="Pfam" id="PF00962"/>
    </source>
</evidence>
<dbReference type="PANTHER" id="PTHR11409">
    <property type="entry name" value="ADENOSINE DEAMINASE"/>
    <property type="match status" value="1"/>
</dbReference>
<dbReference type="GO" id="GO:0043103">
    <property type="term" value="P:hypoxanthine salvage"/>
    <property type="evidence" value="ECO:0007669"/>
    <property type="project" value="TreeGrafter"/>
</dbReference>
<dbReference type="GO" id="GO:0046103">
    <property type="term" value="P:inosine biosynthetic process"/>
    <property type="evidence" value="ECO:0007669"/>
    <property type="project" value="TreeGrafter"/>
</dbReference>
<keyword evidence="4" id="KW-0479">Metal-binding</keyword>
<dbReference type="GO" id="GO:0005829">
    <property type="term" value="C:cytosol"/>
    <property type="evidence" value="ECO:0007669"/>
    <property type="project" value="TreeGrafter"/>
</dbReference>
<comment type="caution">
    <text evidence="8">The sequence shown here is derived from an EMBL/GenBank/DDBJ whole genome shotgun (WGS) entry which is preliminary data.</text>
</comment>
<dbReference type="Gene3D" id="3.20.20.140">
    <property type="entry name" value="Metal-dependent hydrolases"/>
    <property type="match status" value="1"/>
</dbReference>
<keyword evidence="5" id="KW-0378">Hydrolase</keyword>
<keyword evidence="9" id="KW-1185">Reference proteome</keyword>
<name>A0A934JSZ3_9GAMM</name>
<dbReference type="EC" id="3.5.4.4" evidence="3"/>
<evidence type="ECO:0000313" key="9">
    <source>
        <dbReference type="Proteomes" id="UP000628710"/>
    </source>
</evidence>
<evidence type="ECO:0000256" key="5">
    <source>
        <dbReference type="ARBA" id="ARBA00022801"/>
    </source>
</evidence>
<dbReference type="RefSeq" id="WP_199467939.1">
    <property type="nucleotide sequence ID" value="NZ_JAEMNX010000008.1"/>
</dbReference>